<keyword evidence="1" id="KW-0678">Repressor</keyword>
<keyword evidence="1" id="KW-0804">Transcription</keyword>
<dbReference type="Gene3D" id="3.40.1000.50">
    <property type="entry name" value="Repressor of RNA polymerase III transcription Maf1"/>
    <property type="match status" value="1"/>
</dbReference>
<evidence type="ECO:0000313" key="3">
    <source>
        <dbReference type="EMBL" id="WZN58836.1"/>
    </source>
</evidence>
<keyword evidence="4" id="KW-1185">Reference proteome</keyword>
<evidence type="ECO:0000313" key="4">
    <source>
        <dbReference type="Proteomes" id="UP001472866"/>
    </source>
</evidence>
<sequence>MKYLDVIGLQKLQAFVRSVDVGDYCVEGILEAYSCKLAGSDKKLSRSLDQEVAQDLSVSPEGVVLSASPVGPLTEAGSRRTLIYLLLTMQHIYPDYDFSLLRAHNFSKEKGPERVKANVDTLLLETTKAWANENGGDLSFSEQLWSAVDKVINMYECDIYSYNPDESDPFGEDGYIWSFNYFFYNKKMKRILYFSCRGKTKAYEDSDEQLDDLEDHEGRFFSMDDI</sequence>
<dbReference type="InterPro" id="IPR038564">
    <property type="entry name" value="Maf1_sf"/>
</dbReference>
<dbReference type="Proteomes" id="UP001472866">
    <property type="component" value="Chromosome 01"/>
</dbReference>
<protein>
    <recommendedName>
        <fullName evidence="1">Repressor of RNA polymerase III transcription</fullName>
    </recommendedName>
</protein>
<dbReference type="PANTHER" id="PTHR22504">
    <property type="entry name" value="REPRESSOR OF RNA POLYMERASE III TRANSCRIPTION MAF1"/>
    <property type="match status" value="1"/>
</dbReference>
<reference evidence="2" key="1">
    <citation type="submission" date="2021-01" db="EMBL/GenBank/DDBJ databases">
        <authorList>
            <person name="Corre E."/>
            <person name="Pelletier E."/>
            <person name="Niang G."/>
            <person name="Scheremetjew M."/>
            <person name="Finn R."/>
            <person name="Kale V."/>
            <person name="Holt S."/>
            <person name="Cochrane G."/>
            <person name="Meng A."/>
            <person name="Brown T."/>
            <person name="Cohen L."/>
        </authorList>
    </citation>
    <scope>NUCLEOTIDE SEQUENCE</scope>
    <source>
        <strain evidence="2">RCC1871</strain>
    </source>
</reference>
<dbReference type="AlphaFoldDB" id="A0A7S3CAS2"/>
<dbReference type="FunFam" id="3.40.1000.50:FF:000003">
    <property type="entry name" value="Repressor of RNA polymerase III transcription MAF1"/>
    <property type="match status" value="1"/>
</dbReference>
<dbReference type="EMBL" id="CP151501">
    <property type="protein sequence ID" value="WZN58836.1"/>
    <property type="molecule type" value="Genomic_DNA"/>
</dbReference>
<dbReference type="InterPro" id="IPR015257">
    <property type="entry name" value="Maf1"/>
</dbReference>
<comment type="subcellular location">
    <subcellularLocation>
        <location evidence="1">Nucleus</location>
    </subcellularLocation>
</comment>
<reference evidence="3 4" key="2">
    <citation type="submission" date="2024-03" db="EMBL/GenBank/DDBJ databases">
        <title>Complete genome sequence of the green alga Chloropicon roscoffensis RCC1871.</title>
        <authorList>
            <person name="Lemieux C."/>
            <person name="Pombert J.-F."/>
            <person name="Otis C."/>
            <person name="Turmel M."/>
        </authorList>
    </citation>
    <scope>NUCLEOTIDE SEQUENCE [LARGE SCALE GENOMIC DNA]</scope>
    <source>
        <strain evidence="3 4">RCC1871</strain>
    </source>
</reference>
<dbReference type="EMBL" id="HBHZ01005288">
    <property type="protein sequence ID" value="CAE0190987.1"/>
    <property type="molecule type" value="Transcribed_RNA"/>
</dbReference>
<dbReference type="GO" id="GO:0000994">
    <property type="term" value="F:RNA polymerase III core binding"/>
    <property type="evidence" value="ECO:0007669"/>
    <property type="project" value="TreeGrafter"/>
</dbReference>
<name>A0A7S3CAS2_9CHLO</name>
<dbReference type="PANTHER" id="PTHR22504:SF0">
    <property type="entry name" value="REPRESSOR OF RNA POLYMERASE III TRANSCRIPTION MAF1 HOMOLOG"/>
    <property type="match status" value="1"/>
</dbReference>
<keyword evidence="1" id="KW-0539">Nucleus</keyword>
<proteinExistence type="inferred from homology"/>
<dbReference type="PIRSF" id="PIRSF037240">
    <property type="entry name" value="RNA_polIII_Trep_MAF1"/>
    <property type="match status" value="1"/>
</dbReference>
<dbReference type="GO" id="GO:0016480">
    <property type="term" value="P:negative regulation of transcription by RNA polymerase III"/>
    <property type="evidence" value="ECO:0007669"/>
    <property type="project" value="UniProtKB-UniRule"/>
</dbReference>
<organism evidence="2">
    <name type="scientific">Chloropicon roscoffensis</name>
    <dbReference type="NCBI Taxonomy" id="1461544"/>
    <lineage>
        <taxon>Eukaryota</taxon>
        <taxon>Viridiplantae</taxon>
        <taxon>Chlorophyta</taxon>
        <taxon>Chloropicophyceae</taxon>
        <taxon>Chloropicales</taxon>
        <taxon>Chloropicaceae</taxon>
        <taxon>Chloropicon</taxon>
    </lineage>
</organism>
<gene>
    <name evidence="2" type="ORF">CROS1456_LOCUS4077</name>
    <name evidence="3" type="ORF">HKI87_01g03600</name>
</gene>
<evidence type="ECO:0000313" key="2">
    <source>
        <dbReference type="EMBL" id="CAE0190987.1"/>
    </source>
</evidence>
<dbReference type="GO" id="GO:0005634">
    <property type="term" value="C:nucleus"/>
    <property type="evidence" value="ECO:0007669"/>
    <property type="project" value="UniProtKB-SubCell"/>
</dbReference>
<evidence type="ECO:0000256" key="1">
    <source>
        <dbReference type="PIRNR" id="PIRNR037240"/>
    </source>
</evidence>
<accession>A0A7S3CAS2</accession>
<dbReference type="Pfam" id="PF09174">
    <property type="entry name" value="Maf1"/>
    <property type="match status" value="1"/>
</dbReference>
<keyword evidence="1" id="KW-0805">Transcription regulation</keyword>
<comment type="similarity">
    <text evidence="1">Belongs to the MAF1 family.</text>
</comment>